<gene>
    <name evidence="2" type="ORF">ACFQ3J_24685</name>
</gene>
<feature type="transmembrane region" description="Helical" evidence="1">
    <location>
        <begin position="50"/>
        <end position="74"/>
    </location>
</feature>
<dbReference type="RefSeq" id="WP_090727552.1">
    <property type="nucleotide sequence ID" value="NZ_JBHTKX010000008.1"/>
</dbReference>
<reference evidence="3" key="1">
    <citation type="journal article" date="2019" name="Int. J. Syst. Evol. Microbiol.">
        <title>The Global Catalogue of Microorganisms (GCM) 10K type strain sequencing project: providing services to taxonomists for standard genome sequencing and annotation.</title>
        <authorList>
            <consortium name="The Broad Institute Genomics Platform"/>
            <consortium name="The Broad Institute Genome Sequencing Center for Infectious Disease"/>
            <person name="Wu L."/>
            <person name="Ma J."/>
        </authorList>
    </citation>
    <scope>NUCLEOTIDE SEQUENCE [LARGE SCALE GENOMIC DNA]</scope>
    <source>
        <strain evidence="3">CCUG 53519</strain>
    </source>
</reference>
<name>A0ABW3Q2E5_9BACL</name>
<evidence type="ECO:0000256" key="1">
    <source>
        <dbReference type="SAM" id="Phobius"/>
    </source>
</evidence>
<sequence>MLNKSKLYSRRKMIFNVTIPVLFSFEMLLSFSVVFFLLNTSTANPLYNNFVYSLFSAVLCPIILHAAYTVLYIMCGRYFTRSVKDNEWNYIKSKNLIHYTNHLSGDVVKENKVTGIIQLHGNSSFRSNYSMKRGESGDKFVWFHLCDERNENEPYFPSFKNAHLLENGPRTYKVIIPASELQRENVYIRPWDKAIVVKGNYEGRASIETSFNWFDDRKYYRHCIVPINAFFLMFYVSYRQLTGAAKDKKLKLNAAVD</sequence>
<evidence type="ECO:0000313" key="3">
    <source>
        <dbReference type="Proteomes" id="UP001597169"/>
    </source>
</evidence>
<keyword evidence="3" id="KW-1185">Reference proteome</keyword>
<proteinExistence type="predicted"/>
<feature type="transmembrane region" description="Helical" evidence="1">
    <location>
        <begin position="14"/>
        <end position="38"/>
    </location>
</feature>
<evidence type="ECO:0000313" key="2">
    <source>
        <dbReference type="EMBL" id="MFD1131322.1"/>
    </source>
</evidence>
<dbReference type="EMBL" id="JBHTKX010000008">
    <property type="protein sequence ID" value="MFD1131322.1"/>
    <property type="molecule type" value="Genomic_DNA"/>
</dbReference>
<accession>A0ABW3Q2E5</accession>
<keyword evidence="1" id="KW-1133">Transmembrane helix</keyword>
<keyword evidence="1" id="KW-0812">Transmembrane</keyword>
<feature type="transmembrane region" description="Helical" evidence="1">
    <location>
        <begin position="219"/>
        <end position="238"/>
    </location>
</feature>
<organism evidence="2 3">
    <name type="scientific">Paenibacillus provencensis</name>
    <dbReference type="NCBI Taxonomy" id="441151"/>
    <lineage>
        <taxon>Bacteria</taxon>
        <taxon>Bacillati</taxon>
        <taxon>Bacillota</taxon>
        <taxon>Bacilli</taxon>
        <taxon>Bacillales</taxon>
        <taxon>Paenibacillaceae</taxon>
        <taxon>Paenibacillus</taxon>
    </lineage>
</organism>
<dbReference type="Proteomes" id="UP001597169">
    <property type="component" value="Unassembled WGS sequence"/>
</dbReference>
<protein>
    <submittedName>
        <fullName evidence="2">Uncharacterized protein</fullName>
    </submittedName>
</protein>
<keyword evidence="1" id="KW-0472">Membrane</keyword>
<comment type="caution">
    <text evidence="2">The sequence shown here is derived from an EMBL/GenBank/DDBJ whole genome shotgun (WGS) entry which is preliminary data.</text>
</comment>